<dbReference type="Proteomes" id="UP000193986">
    <property type="component" value="Unassembled WGS sequence"/>
</dbReference>
<evidence type="ECO:0000256" key="3">
    <source>
        <dbReference type="RuleBase" id="RU003345"/>
    </source>
</evidence>
<dbReference type="Gene3D" id="3.40.309.10">
    <property type="entry name" value="Aldehyde Dehydrogenase, Chain A, domain 2"/>
    <property type="match status" value="1"/>
</dbReference>
<evidence type="ECO:0000256" key="2">
    <source>
        <dbReference type="PROSITE-ProRule" id="PRU10007"/>
    </source>
</evidence>
<dbReference type="SUPFAM" id="SSF53720">
    <property type="entry name" value="ALDH-like"/>
    <property type="match status" value="1"/>
</dbReference>
<evidence type="ECO:0000259" key="4">
    <source>
        <dbReference type="Pfam" id="PF00171"/>
    </source>
</evidence>
<dbReference type="InterPro" id="IPR016161">
    <property type="entry name" value="Ald_DH/histidinol_DH"/>
</dbReference>
<dbReference type="EMBL" id="MCFC01000066">
    <property type="protein sequence ID" value="ORY24549.1"/>
    <property type="molecule type" value="Genomic_DNA"/>
</dbReference>
<evidence type="ECO:0000313" key="6">
    <source>
        <dbReference type="Proteomes" id="UP000193986"/>
    </source>
</evidence>
<name>A0A1Y2APP5_9TREE</name>
<feature type="active site" evidence="2">
    <location>
        <position position="224"/>
    </location>
</feature>
<comment type="caution">
    <text evidence="5">The sequence shown here is derived from an EMBL/GenBank/DDBJ whole genome shotgun (WGS) entry which is preliminary data.</text>
</comment>
<dbReference type="PANTHER" id="PTHR43353">
    <property type="entry name" value="SUCCINATE-SEMIALDEHYDE DEHYDROGENASE, MITOCHONDRIAL"/>
    <property type="match status" value="1"/>
</dbReference>
<dbReference type="AlphaFoldDB" id="A0A1Y2APP5"/>
<dbReference type="OrthoDB" id="310895at2759"/>
<proteinExistence type="inferred from homology"/>
<dbReference type="PANTHER" id="PTHR43353:SF6">
    <property type="entry name" value="CYTOPLASMIC ALDEHYDE DEHYDROGENASE (EUROFUNG)"/>
    <property type="match status" value="1"/>
</dbReference>
<keyword evidence="6" id="KW-1185">Reference proteome</keyword>
<feature type="domain" description="Aldehyde dehydrogenase" evidence="4">
    <location>
        <begin position="5"/>
        <end position="460"/>
    </location>
</feature>
<dbReference type="InterPro" id="IPR016163">
    <property type="entry name" value="Ald_DH_C"/>
</dbReference>
<protein>
    <submittedName>
        <fullName evidence="5">Aldehyde/histidinol dehydrogenase</fullName>
    </submittedName>
</protein>
<dbReference type="GO" id="GO:0009450">
    <property type="term" value="P:gamma-aminobutyric acid catabolic process"/>
    <property type="evidence" value="ECO:0007669"/>
    <property type="project" value="TreeGrafter"/>
</dbReference>
<dbReference type="Pfam" id="PF00171">
    <property type="entry name" value="Aldedh"/>
    <property type="match status" value="1"/>
</dbReference>
<gene>
    <name evidence="5" type="ORF">BCR39DRAFT_546366</name>
</gene>
<comment type="similarity">
    <text evidence="3">Belongs to the aldehyde dehydrogenase family.</text>
</comment>
<dbReference type="InterPro" id="IPR015590">
    <property type="entry name" value="Aldehyde_DH_dom"/>
</dbReference>
<dbReference type="InParanoid" id="A0A1Y2APP5"/>
<accession>A0A1Y2APP5</accession>
<dbReference type="PROSITE" id="PS00687">
    <property type="entry name" value="ALDEHYDE_DEHYDR_GLU"/>
    <property type="match status" value="1"/>
</dbReference>
<reference evidence="5 6" key="1">
    <citation type="submission" date="2016-07" db="EMBL/GenBank/DDBJ databases">
        <title>Pervasive Adenine N6-methylation of Active Genes in Fungi.</title>
        <authorList>
            <consortium name="DOE Joint Genome Institute"/>
            <person name="Mondo S.J."/>
            <person name="Dannebaum R.O."/>
            <person name="Kuo R.C."/>
            <person name="Labutti K."/>
            <person name="Haridas S."/>
            <person name="Kuo A."/>
            <person name="Salamov A."/>
            <person name="Ahrendt S.R."/>
            <person name="Lipzen A."/>
            <person name="Sullivan W."/>
            <person name="Andreopoulos W.B."/>
            <person name="Clum A."/>
            <person name="Lindquist E."/>
            <person name="Daum C."/>
            <person name="Ramamoorthy G.K."/>
            <person name="Gryganskyi A."/>
            <person name="Culley D."/>
            <person name="Magnuson J.K."/>
            <person name="James T.Y."/>
            <person name="O'Malley M.A."/>
            <person name="Stajich J.E."/>
            <person name="Spatafora J.W."/>
            <person name="Visel A."/>
            <person name="Grigoriev I.V."/>
        </authorList>
    </citation>
    <scope>NUCLEOTIDE SEQUENCE [LARGE SCALE GENOMIC DNA]</scope>
    <source>
        <strain evidence="5 6">68-887.2</strain>
    </source>
</reference>
<dbReference type="STRING" id="71784.A0A1Y2APP5"/>
<dbReference type="GO" id="GO:0004777">
    <property type="term" value="F:succinate-semialdehyde dehydrogenase (NAD+) activity"/>
    <property type="evidence" value="ECO:0007669"/>
    <property type="project" value="TreeGrafter"/>
</dbReference>
<dbReference type="InterPro" id="IPR029510">
    <property type="entry name" value="Ald_DH_CS_GLU"/>
</dbReference>
<evidence type="ECO:0000313" key="5">
    <source>
        <dbReference type="EMBL" id="ORY24549.1"/>
    </source>
</evidence>
<dbReference type="InterPro" id="IPR050740">
    <property type="entry name" value="Aldehyde_DH_Superfamily"/>
</dbReference>
<dbReference type="InterPro" id="IPR016162">
    <property type="entry name" value="Ald_DH_N"/>
</dbReference>
<keyword evidence="1 3" id="KW-0560">Oxidoreductase</keyword>
<dbReference type="Gene3D" id="3.40.605.10">
    <property type="entry name" value="Aldehyde Dehydrogenase, Chain A, domain 1"/>
    <property type="match status" value="1"/>
</dbReference>
<sequence length="477" mass="51906">MRIRYEASTLTDIQQAITSCQGALQSWAQTPVNDRCEILLRAARLLEDQSTGWSMRLRDANRYETDISDFWSQAQIDEAPGSIKSLVGFAGRALEPEIVRLPEATVHITREPFGICLAMPAWNAVHALTMRSIITPLLAGNTVLLKTSETTPYTQYLWATLLHEAGVPKAALNVIHIAPKDAPVLVEALISDKRIRHVNFTGSTRVGSIIASLAGRYLKPTLMELGGKAPVIILPDADLEIAASHIIFGAFMNAGQLCMSTERIIVQASQYDALVDAFRAAWKGLGRGRTRALYSKTSADRINGLLDAALAQGAISLLDDSENALTTKTTASSQSGPGTVIPPTLLGRVTREMKIFREETFAPVAVVIVVADKGRREEELITEMVDLANDSDYGLTAAVWGRDVKQALAVAERIEAGAVHLNKPTNADPPNVPHGGWKSSGWGRFNGVEGLRSFTQSRSIEIPYHDSHPMPLHMFGL</sequence>
<evidence type="ECO:0000256" key="1">
    <source>
        <dbReference type="ARBA" id="ARBA00023002"/>
    </source>
</evidence>
<organism evidence="5 6">
    <name type="scientific">Naematelia encephala</name>
    <dbReference type="NCBI Taxonomy" id="71784"/>
    <lineage>
        <taxon>Eukaryota</taxon>
        <taxon>Fungi</taxon>
        <taxon>Dikarya</taxon>
        <taxon>Basidiomycota</taxon>
        <taxon>Agaricomycotina</taxon>
        <taxon>Tremellomycetes</taxon>
        <taxon>Tremellales</taxon>
        <taxon>Naemateliaceae</taxon>
        <taxon>Naematelia</taxon>
    </lineage>
</organism>